<proteinExistence type="predicted"/>
<protein>
    <recommendedName>
        <fullName evidence="4">Tetratricopeptide repeat protein</fullName>
    </recommendedName>
</protein>
<dbReference type="AlphaFoldDB" id="A0A4R8GEN7"/>
<reference evidence="2 3" key="1">
    <citation type="submission" date="2019-03" db="EMBL/GenBank/DDBJ databases">
        <title>Subsurface microbial communities from deep shales in Ohio and West Virginia, USA.</title>
        <authorList>
            <person name="Wrighton K."/>
        </authorList>
    </citation>
    <scope>NUCLEOTIDE SEQUENCE [LARGE SCALE GENOMIC DNA]</scope>
    <source>
        <strain evidence="2 3">DSMZ 11287</strain>
    </source>
</reference>
<keyword evidence="1" id="KW-0812">Transmembrane</keyword>
<comment type="caution">
    <text evidence="2">The sequence shown here is derived from an EMBL/GenBank/DDBJ whole genome shotgun (WGS) entry which is preliminary data.</text>
</comment>
<dbReference type="Proteomes" id="UP000295472">
    <property type="component" value="Unassembled WGS sequence"/>
</dbReference>
<accession>A0A4R8GEN7</accession>
<evidence type="ECO:0000313" key="3">
    <source>
        <dbReference type="Proteomes" id="UP000295472"/>
    </source>
</evidence>
<dbReference type="SUPFAM" id="SSF48452">
    <property type="entry name" value="TPR-like"/>
    <property type="match status" value="1"/>
</dbReference>
<sequence>MELIGAGVKTMAELASLLISFAELINNKFVLVNLVILVFNVLLLHNYIKLRHPRYIYRYLTFMAILLVIINYFLLGIINFYDVLINIILALLLITYIFVSYFSAKMPLFLSKIKLNKLKKTLNQGRTIENEDLFTQKPIYMVDFVEKYNYNLLKADYYQQINKLSEAYQVYNEIDDNKLFSKEKKKVRLNKANLLIKFGNLSKAERLLNIIDDQNDPFYLMLRSILIERKTLNLETVNNLLQKAVDIISDNDDFDNVKKAMIYNNYGRVRCLEGNKTDAINYYTSSVELAQKANKKHLIHVSYQNLVHTLILNRELEKSQEYMSEYQKLIDSDIILDSFELFNLKIELARQKMDKNQLITHLIDSHFDLRPKLSQDKKLALDINSLRLMFNSSMNVAVILREINKNINEYLTMKMPGRYNALKEISIVLKQLRIRGNSALQRKVIAYMKKDAISDLEDYILKLEQYEIKEKSYYLKEKIGLIRDYTEPYNFEKTYELLDDIKNIYQNNNMLAERLGVELDIADEALFNITEDSIKEKDKFFEVMKKYVELADNELVKLNSLSILALDTYYVRIAFYYLVIGNDKKAKFYLDKFESLEKSILNYALWIQKYYIELKKHFEKKIKRF</sequence>
<evidence type="ECO:0000313" key="2">
    <source>
        <dbReference type="EMBL" id="TDX43635.1"/>
    </source>
</evidence>
<name>A0A4R8GEN7_9FIRM</name>
<dbReference type="InterPro" id="IPR011990">
    <property type="entry name" value="TPR-like_helical_dom_sf"/>
</dbReference>
<dbReference type="EMBL" id="SOEF01000015">
    <property type="protein sequence ID" value="TDX43635.1"/>
    <property type="molecule type" value="Genomic_DNA"/>
</dbReference>
<gene>
    <name evidence="2" type="ORF">C7954_11516</name>
</gene>
<dbReference type="Gene3D" id="1.25.40.10">
    <property type="entry name" value="Tetratricopeptide repeat domain"/>
    <property type="match status" value="2"/>
</dbReference>
<evidence type="ECO:0008006" key="4">
    <source>
        <dbReference type="Google" id="ProtNLM"/>
    </source>
</evidence>
<evidence type="ECO:0000256" key="1">
    <source>
        <dbReference type="SAM" id="Phobius"/>
    </source>
</evidence>
<organism evidence="2 3">
    <name type="scientific">Halanaerobium congolense</name>
    <dbReference type="NCBI Taxonomy" id="54121"/>
    <lineage>
        <taxon>Bacteria</taxon>
        <taxon>Bacillati</taxon>
        <taxon>Bacillota</taxon>
        <taxon>Clostridia</taxon>
        <taxon>Halanaerobiales</taxon>
        <taxon>Halanaerobiaceae</taxon>
        <taxon>Halanaerobium</taxon>
    </lineage>
</organism>
<feature type="transmembrane region" description="Helical" evidence="1">
    <location>
        <begin position="87"/>
        <end position="110"/>
    </location>
</feature>
<keyword evidence="1" id="KW-0472">Membrane</keyword>
<keyword evidence="1" id="KW-1133">Transmembrane helix</keyword>
<dbReference type="GeneID" id="57012739"/>
<dbReference type="RefSeq" id="WP_208320675.1">
    <property type="nucleotide sequence ID" value="NZ_SOEF01000015.1"/>
</dbReference>
<feature type="transmembrane region" description="Helical" evidence="1">
    <location>
        <begin position="29"/>
        <end position="48"/>
    </location>
</feature>
<feature type="transmembrane region" description="Helical" evidence="1">
    <location>
        <begin position="60"/>
        <end position="81"/>
    </location>
</feature>